<dbReference type="GO" id="GO:0008239">
    <property type="term" value="F:dipeptidyl-peptidase activity"/>
    <property type="evidence" value="ECO:0007669"/>
    <property type="project" value="TreeGrafter"/>
</dbReference>
<proteinExistence type="predicted"/>
<dbReference type="InterPro" id="IPR039461">
    <property type="entry name" value="Peptidase_M49"/>
</dbReference>
<evidence type="ECO:0000313" key="4">
    <source>
        <dbReference type="Proteomes" id="UP000779574"/>
    </source>
</evidence>
<keyword evidence="2" id="KW-0378">Hydrolase</keyword>
<dbReference type="OrthoDB" id="4694525at2759"/>
<name>A0A9P8EWJ8_AURME</name>
<dbReference type="PANTHER" id="PTHR23422:SF11">
    <property type="entry name" value="DIPEPTIDYL PEPTIDASE 3"/>
    <property type="match status" value="1"/>
</dbReference>
<evidence type="ECO:0000256" key="2">
    <source>
        <dbReference type="ARBA" id="ARBA00022801"/>
    </source>
</evidence>
<dbReference type="Proteomes" id="UP000779574">
    <property type="component" value="Unassembled WGS sequence"/>
</dbReference>
<protein>
    <submittedName>
        <fullName evidence="3">Uncharacterized protein</fullName>
    </submittedName>
</protein>
<keyword evidence="1" id="KW-0479">Metal-binding</keyword>
<accession>A0A9P8EWJ8</accession>
<evidence type="ECO:0000256" key="1">
    <source>
        <dbReference type="ARBA" id="ARBA00022723"/>
    </source>
</evidence>
<dbReference type="Pfam" id="PF03571">
    <property type="entry name" value="Peptidase_M49"/>
    <property type="match status" value="1"/>
</dbReference>
<gene>
    <name evidence="3" type="ORF">KCU76_g1121</name>
</gene>
<dbReference type="Gene3D" id="3.30.540.30">
    <property type="match status" value="2"/>
</dbReference>
<sequence>MTTTPRVVAGGSLTQRLEMREVFEHLTDKDKLYAHHMSRATWHGTRIILRQVSPEAEAIFDLILELNQSCSGNWLSLIKSCGIDQRELHDFLEYAALLLGNIGNYYSEGDQKFIPSLTETVLYKFGKASAKSRTLLEKAMPAILSPRLASLGFPGPNAQSGYYPGLEILSRKEIVEITKVLENRSIKPENTRIQRSVQDGRVLYDVLQASTETDSKEITSWIIGADVTIRVMKGDYAHILEKVCASLSAASEYAATDSQLAVINDYIRSFTTGSLDAYRDSQKKWVVEKGPVIENVFGFVEQYHDPQVVRAEFQGLVAVADPAETAIFKRFVDEAPKSLRMLPWAAGIGENDGKGPFEKSSFEAPDFASIHALTYCSTLIFRS</sequence>
<dbReference type="GO" id="GO:0046872">
    <property type="term" value="F:metal ion binding"/>
    <property type="evidence" value="ECO:0007669"/>
    <property type="project" value="UniProtKB-KW"/>
</dbReference>
<dbReference type="PANTHER" id="PTHR23422">
    <property type="entry name" value="DIPEPTIDYL PEPTIDASE III-RELATED"/>
    <property type="match status" value="1"/>
</dbReference>
<comment type="caution">
    <text evidence="3">The sequence shown here is derived from an EMBL/GenBank/DDBJ whole genome shotgun (WGS) entry which is preliminary data.</text>
</comment>
<dbReference type="GO" id="GO:0005737">
    <property type="term" value="C:cytoplasm"/>
    <property type="evidence" value="ECO:0007669"/>
    <property type="project" value="TreeGrafter"/>
</dbReference>
<reference evidence="3" key="2">
    <citation type="submission" date="2021-08" db="EMBL/GenBank/DDBJ databases">
        <authorList>
            <person name="Gostincar C."/>
            <person name="Sun X."/>
            <person name="Song Z."/>
            <person name="Gunde-Cimerman N."/>
        </authorList>
    </citation>
    <scope>NUCLEOTIDE SEQUENCE</scope>
    <source>
        <strain evidence="3">EXF-9911</strain>
    </source>
</reference>
<reference evidence="3" key="1">
    <citation type="journal article" date="2021" name="J Fungi (Basel)">
        <title>Virulence traits and population genomics of the black yeast Aureobasidium melanogenum.</title>
        <authorList>
            <person name="Cernosa A."/>
            <person name="Sun X."/>
            <person name="Gostincar C."/>
            <person name="Fang C."/>
            <person name="Gunde-Cimerman N."/>
            <person name="Song Z."/>
        </authorList>
    </citation>
    <scope>NUCLEOTIDE SEQUENCE</scope>
    <source>
        <strain evidence="3">EXF-9911</strain>
    </source>
</reference>
<evidence type="ECO:0000313" key="3">
    <source>
        <dbReference type="EMBL" id="KAG9699925.1"/>
    </source>
</evidence>
<dbReference type="EMBL" id="JAHFXF010000024">
    <property type="protein sequence ID" value="KAG9699925.1"/>
    <property type="molecule type" value="Genomic_DNA"/>
</dbReference>
<feature type="non-terminal residue" evidence="3">
    <location>
        <position position="1"/>
    </location>
</feature>
<dbReference type="AlphaFoldDB" id="A0A9P8EWJ8"/>
<organism evidence="3 4">
    <name type="scientific">Aureobasidium melanogenum</name>
    <name type="common">Aureobasidium pullulans var. melanogenum</name>
    <dbReference type="NCBI Taxonomy" id="46634"/>
    <lineage>
        <taxon>Eukaryota</taxon>
        <taxon>Fungi</taxon>
        <taxon>Dikarya</taxon>
        <taxon>Ascomycota</taxon>
        <taxon>Pezizomycotina</taxon>
        <taxon>Dothideomycetes</taxon>
        <taxon>Dothideomycetidae</taxon>
        <taxon>Dothideales</taxon>
        <taxon>Saccotheciaceae</taxon>
        <taxon>Aureobasidium</taxon>
    </lineage>
</organism>